<dbReference type="Gene3D" id="1.10.3720.10">
    <property type="entry name" value="MetI-like"/>
    <property type="match status" value="2"/>
</dbReference>
<feature type="domain" description="ABC transmembrane type-1" evidence="11">
    <location>
        <begin position="59"/>
        <end position="260"/>
    </location>
</feature>
<feature type="transmembrane region" description="Helical" evidence="10">
    <location>
        <begin position="353"/>
        <end position="374"/>
    </location>
</feature>
<keyword evidence="7 10" id="KW-1133">Transmembrane helix</keyword>
<accession>A0ABZ3EFE5</accession>
<name>A0ABZ3EFE5_9STAP</name>
<keyword evidence="8" id="KW-0406">Ion transport</keyword>
<keyword evidence="3" id="KW-1003">Cell membrane</keyword>
<evidence type="ECO:0000313" key="13">
    <source>
        <dbReference type="Proteomes" id="UP001436297"/>
    </source>
</evidence>
<protein>
    <submittedName>
        <fullName evidence="12">Iron ABC transporter permease</fullName>
    </submittedName>
</protein>
<feature type="transmembrane region" description="Helical" evidence="10">
    <location>
        <begin position="386"/>
        <end position="408"/>
    </location>
</feature>
<dbReference type="RefSeq" id="WP_251521796.1">
    <property type="nucleotide sequence ID" value="NZ_CP128355.1"/>
</dbReference>
<feature type="transmembrane region" description="Helical" evidence="10">
    <location>
        <begin position="94"/>
        <end position="117"/>
    </location>
</feature>
<keyword evidence="2 10" id="KW-0813">Transport</keyword>
<evidence type="ECO:0000256" key="2">
    <source>
        <dbReference type="ARBA" id="ARBA00022448"/>
    </source>
</evidence>
<keyword evidence="4" id="KW-0997">Cell inner membrane</keyword>
<feature type="transmembrane region" description="Helical" evidence="10">
    <location>
        <begin position="189"/>
        <end position="207"/>
    </location>
</feature>
<evidence type="ECO:0000256" key="6">
    <source>
        <dbReference type="ARBA" id="ARBA00022692"/>
    </source>
</evidence>
<keyword evidence="13" id="KW-1185">Reference proteome</keyword>
<comment type="similarity">
    <text evidence="10">Belongs to the binding-protein-dependent transport system permease family.</text>
</comment>
<evidence type="ECO:0000313" key="12">
    <source>
        <dbReference type="EMBL" id="XAF71082.1"/>
    </source>
</evidence>
<dbReference type="PANTHER" id="PTHR43357:SF3">
    <property type="entry name" value="FE(3+)-TRANSPORT SYSTEM PERMEASE PROTEIN FBPB 2"/>
    <property type="match status" value="1"/>
</dbReference>
<dbReference type="InterPro" id="IPR000515">
    <property type="entry name" value="MetI-like"/>
</dbReference>
<feature type="transmembrane region" description="Helical" evidence="10">
    <location>
        <begin position="291"/>
        <end position="314"/>
    </location>
</feature>
<evidence type="ECO:0000256" key="10">
    <source>
        <dbReference type="RuleBase" id="RU363032"/>
    </source>
</evidence>
<evidence type="ECO:0000259" key="11">
    <source>
        <dbReference type="PROSITE" id="PS50928"/>
    </source>
</evidence>
<dbReference type="Proteomes" id="UP001436297">
    <property type="component" value="Chromosome"/>
</dbReference>
<reference evidence="12 13" key="1">
    <citation type="journal article" date="2024" name="Pathogens">
        <title>Staphylococcus hsinchuensis sp. nov., Isolated from Soymilk.</title>
        <authorList>
            <person name="Wang Y.T."/>
            <person name="Lin Y.C."/>
            <person name="Hsieh Y.H."/>
            <person name="Lin Y.T."/>
            <person name="Hamada M."/>
            <person name="Chen C.C."/>
            <person name="Liou J.S."/>
            <person name="Lee A.Y."/>
            <person name="Zhang W.L."/>
            <person name="Chen Y.T."/>
            <person name="Huang C.H."/>
        </authorList>
    </citation>
    <scope>NUCLEOTIDE SEQUENCE [LARGE SCALE GENOMIC DNA]</scope>
    <source>
        <strain evidence="12 13">H164</strain>
    </source>
</reference>
<dbReference type="CDD" id="cd06261">
    <property type="entry name" value="TM_PBP2"/>
    <property type="match status" value="2"/>
</dbReference>
<gene>
    <name evidence="12" type="ORF">QQM35_02885</name>
</gene>
<organism evidence="12 13">
    <name type="scientific">Staphylococcus hsinchuensis</name>
    <dbReference type="NCBI Taxonomy" id="3051183"/>
    <lineage>
        <taxon>Bacteria</taxon>
        <taxon>Bacillati</taxon>
        <taxon>Bacillota</taxon>
        <taxon>Bacilli</taxon>
        <taxon>Bacillales</taxon>
        <taxon>Staphylococcaceae</taxon>
        <taxon>Staphylococcus</taxon>
    </lineage>
</organism>
<feature type="transmembrane region" description="Helical" evidence="10">
    <location>
        <begin position="137"/>
        <end position="160"/>
    </location>
</feature>
<sequence length="550" mass="61429">MKSNLFMKRTNQIIAFIVLFLLIILPLIMILVKGFIPEAGTSFFGNVAQLFSSDSLKVLWNSIMLGIAVVILSTVLALPLSYIMTKTPLAKYQFLDILIMIPFMTPPYIGSMGWMLTMQRNGLLEQISPIFAHITPYFFSFFGMVLIMSCHLAPFLYVVLKNALLKVQQSQEEAALIYGGGFMYRFRKIVAPLFMSGYSMGALLVFVKTIGEFGTPVTMGNRIGYRVLTSEIHHSTSIWPIDFQHAALLSTLLLGVSMAVWGFQQWFQSRTNFKVNVGKGQKVMMQTSKKWLIIGIIFVVFELFLTIVLPYISIFLSSFMKKSSAGLKLSNFTLQNFVDVLVGNGGIALTNSFILAICSATLASIIGLWVVMVTQKRNKLGKFIDFSSLLPNTVPGIIVVIGIILLWNNKANPVPLYNTILILVLTYTILYIPYAVQNIKNVNQNISKNLIEAAEISGSTGWTLFRTITLPLLRPGIISGWILIFCISMRELVGSLMLRPPNTDTSSTFIYRQFEQGNSAQGMAMALLSIGITSVILIAMERWQRKKSLK</sequence>
<dbReference type="Pfam" id="PF00528">
    <property type="entry name" value="BPD_transp_1"/>
    <property type="match status" value="2"/>
</dbReference>
<feature type="transmembrane region" description="Helical" evidence="10">
    <location>
        <begin position="518"/>
        <end position="540"/>
    </location>
</feature>
<keyword evidence="8" id="KW-0921">Nickel transport</keyword>
<feature type="transmembrane region" description="Helical" evidence="10">
    <location>
        <begin position="12"/>
        <end position="36"/>
    </location>
</feature>
<dbReference type="SUPFAM" id="SSF161098">
    <property type="entry name" value="MetI-like"/>
    <property type="match status" value="2"/>
</dbReference>
<evidence type="ECO:0000256" key="3">
    <source>
        <dbReference type="ARBA" id="ARBA00022475"/>
    </source>
</evidence>
<evidence type="ECO:0000256" key="1">
    <source>
        <dbReference type="ARBA" id="ARBA00004429"/>
    </source>
</evidence>
<evidence type="ECO:0000256" key="8">
    <source>
        <dbReference type="ARBA" id="ARBA00023112"/>
    </source>
</evidence>
<feature type="transmembrane region" description="Helical" evidence="10">
    <location>
        <begin position="414"/>
        <end position="436"/>
    </location>
</feature>
<dbReference type="EMBL" id="CP128355">
    <property type="protein sequence ID" value="XAF71082.1"/>
    <property type="molecule type" value="Genomic_DNA"/>
</dbReference>
<dbReference type="PANTHER" id="PTHR43357">
    <property type="entry name" value="INNER MEMBRANE ABC TRANSPORTER PERMEASE PROTEIN YDCV"/>
    <property type="match status" value="1"/>
</dbReference>
<keyword evidence="9 10" id="KW-0472">Membrane</keyword>
<comment type="subcellular location">
    <subcellularLocation>
        <location evidence="1">Cell inner membrane</location>
        <topology evidence="1">Multi-pass membrane protein</topology>
    </subcellularLocation>
    <subcellularLocation>
        <location evidence="10">Cell membrane</location>
        <topology evidence="10">Multi-pass membrane protein</topology>
    </subcellularLocation>
</comment>
<keyword evidence="6 10" id="KW-0812">Transmembrane</keyword>
<evidence type="ECO:0000256" key="9">
    <source>
        <dbReference type="ARBA" id="ARBA00023136"/>
    </source>
</evidence>
<feature type="domain" description="ABC transmembrane type-1" evidence="11">
    <location>
        <begin position="349"/>
        <end position="540"/>
    </location>
</feature>
<feature type="transmembrane region" description="Helical" evidence="10">
    <location>
        <begin position="243"/>
        <end position="263"/>
    </location>
</feature>
<evidence type="ECO:0000256" key="5">
    <source>
        <dbReference type="ARBA" id="ARBA00022596"/>
    </source>
</evidence>
<proteinExistence type="inferred from homology"/>
<dbReference type="PROSITE" id="PS50928">
    <property type="entry name" value="ABC_TM1"/>
    <property type="match status" value="2"/>
</dbReference>
<evidence type="ECO:0000256" key="7">
    <source>
        <dbReference type="ARBA" id="ARBA00022989"/>
    </source>
</evidence>
<keyword evidence="5" id="KW-0533">Nickel</keyword>
<feature type="transmembrane region" description="Helical" evidence="10">
    <location>
        <begin position="476"/>
        <end position="498"/>
    </location>
</feature>
<feature type="transmembrane region" description="Helical" evidence="10">
    <location>
        <begin position="58"/>
        <end position="82"/>
    </location>
</feature>
<evidence type="ECO:0000256" key="4">
    <source>
        <dbReference type="ARBA" id="ARBA00022519"/>
    </source>
</evidence>
<dbReference type="InterPro" id="IPR035906">
    <property type="entry name" value="MetI-like_sf"/>
</dbReference>